<name>A0ABW3D0N5_9FLAO</name>
<gene>
    <name evidence="2" type="ORF">ACFQ1M_14145</name>
</gene>
<organism evidence="2 3">
    <name type="scientific">Sungkyunkwania multivorans</name>
    <dbReference type="NCBI Taxonomy" id="1173618"/>
    <lineage>
        <taxon>Bacteria</taxon>
        <taxon>Pseudomonadati</taxon>
        <taxon>Bacteroidota</taxon>
        <taxon>Flavobacteriia</taxon>
        <taxon>Flavobacteriales</taxon>
        <taxon>Flavobacteriaceae</taxon>
        <taxon>Sungkyunkwania</taxon>
    </lineage>
</organism>
<proteinExistence type="predicted"/>
<keyword evidence="1" id="KW-0732">Signal</keyword>
<keyword evidence="3" id="KW-1185">Reference proteome</keyword>
<accession>A0ABW3D0N5</accession>
<protein>
    <submittedName>
        <fullName evidence="2">Uncharacterized protein</fullName>
    </submittedName>
</protein>
<feature type="signal peptide" evidence="1">
    <location>
        <begin position="1"/>
        <end position="18"/>
    </location>
</feature>
<dbReference type="EMBL" id="JBHTJH010000017">
    <property type="protein sequence ID" value="MFD0863351.1"/>
    <property type="molecule type" value="Genomic_DNA"/>
</dbReference>
<feature type="chain" id="PRO_5046086578" evidence="1">
    <location>
        <begin position="19"/>
        <end position="308"/>
    </location>
</feature>
<comment type="caution">
    <text evidence="2">The sequence shown here is derived from an EMBL/GenBank/DDBJ whole genome shotgun (WGS) entry which is preliminary data.</text>
</comment>
<dbReference type="Proteomes" id="UP001596978">
    <property type="component" value="Unassembled WGS sequence"/>
</dbReference>
<reference evidence="3" key="1">
    <citation type="journal article" date="2019" name="Int. J. Syst. Evol. Microbiol.">
        <title>The Global Catalogue of Microorganisms (GCM) 10K type strain sequencing project: providing services to taxonomists for standard genome sequencing and annotation.</title>
        <authorList>
            <consortium name="The Broad Institute Genomics Platform"/>
            <consortium name="The Broad Institute Genome Sequencing Center for Infectious Disease"/>
            <person name="Wu L."/>
            <person name="Ma J."/>
        </authorList>
    </citation>
    <scope>NUCLEOTIDE SEQUENCE [LARGE SCALE GENOMIC DNA]</scope>
    <source>
        <strain evidence="3">CCUG 62952</strain>
    </source>
</reference>
<dbReference type="RefSeq" id="WP_386409311.1">
    <property type="nucleotide sequence ID" value="NZ_JBHTJH010000017.1"/>
</dbReference>
<evidence type="ECO:0000256" key="1">
    <source>
        <dbReference type="SAM" id="SignalP"/>
    </source>
</evidence>
<sequence length="308" mass="35690">MKRALLLVLLLGFSYSFAETYPISPRPLRKLIKESEYIVIAKVSEISSVEESDIWASANAHLKISETLQGTIDSEIIQVSFNPGLVCPAPANYPKGKTVIAFLDKDKEGGYTTHALSYGTKVVDETGIAIYRARILEMQEIQKIKNKRMRREATLDWLVSCIVEPVTRWEGTYELSPESDFMSFYDRSKDDGEIFYLLSKDQQKKIKKALYETEVLEYSDIGLIDMVMTQQDEELDRFLVTKFKAMFEKNDDSDQIWMAGFFMYRIAYLKDDSNLEKIAEEFEEYGGVDYKKDQKRKRKLLEDFLSHL</sequence>
<evidence type="ECO:0000313" key="3">
    <source>
        <dbReference type="Proteomes" id="UP001596978"/>
    </source>
</evidence>
<evidence type="ECO:0000313" key="2">
    <source>
        <dbReference type="EMBL" id="MFD0863351.1"/>
    </source>
</evidence>